<dbReference type="Proteomes" id="UP000439550">
    <property type="component" value="Unassembled WGS sequence"/>
</dbReference>
<organism evidence="1 2">
    <name type="scientific">Lactococcus hircilactis</name>
    <dbReference type="NCBI Taxonomy" id="1494462"/>
    <lineage>
        <taxon>Bacteria</taxon>
        <taxon>Bacillati</taxon>
        <taxon>Bacillota</taxon>
        <taxon>Bacilli</taxon>
        <taxon>Lactobacillales</taxon>
        <taxon>Streptococcaceae</taxon>
        <taxon>Lactococcus</taxon>
    </lineage>
</organism>
<gene>
    <name evidence="1" type="ORF">GHI93_08240</name>
</gene>
<dbReference type="AlphaFoldDB" id="A0A7X1Z8R1"/>
<reference evidence="1 2" key="1">
    <citation type="submission" date="2019-10" db="EMBL/GenBank/DDBJ databases">
        <authorList>
            <person name="Dong K."/>
        </authorList>
    </citation>
    <scope>NUCLEOTIDE SEQUENCE [LARGE SCALE GENOMIC DNA]</scope>
    <source>
        <strain evidence="1 2">DSM 28960</strain>
    </source>
</reference>
<proteinExistence type="predicted"/>
<dbReference type="OrthoDB" id="1644322at2"/>
<name>A0A7X1Z8R1_9LACT</name>
<accession>A0A7X1Z8R1</accession>
<evidence type="ECO:0000313" key="2">
    <source>
        <dbReference type="Proteomes" id="UP000439550"/>
    </source>
</evidence>
<dbReference type="RefSeq" id="WP_153496577.1">
    <property type="nucleotide sequence ID" value="NZ_CAXYUY010000026.1"/>
</dbReference>
<sequence>MDFNRVDRSDYPSQAIREYHDRGMVKWQGFYLSEHSSAMRQWKNDEKNAVSTDKLTPKEKLNLLAQAWNHQTFLSLLIFSEYQCDEKRGRVRTILNHEECLFEIQKNTFEKIEIKKIIAIKKADSWKTDDDYLETYDDNIIT</sequence>
<comment type="caution">
    <text evidence="1">The sequence shown here is derived from an EMBL/GenBank/DDBJ whole genome shotgun (WGS) entry which is preliminary data.</text>
</comment>
<dbReference type="EMBL" id="WITJ01000010">
    <property type="protein sequence ID" value="MQW39914.1"/>
    <property type="molecule type" value="Genomic_DNA"/>
</dbReference>
<protein>
    <submittedName>
        <fullName evidence="1">Uncharacterized protein</fullName>
    </submittedName>
</protein>
<evidence type="ECO:0000313" key="1">
    <source>
        <dbReference type="EMBL" id="MQW39914.1"/>
    </source>
</evidence>
<keyword evidence="2" id="KW-1185">Reference proteome</keyword>